<dbReference type="GO" id="GO:0008168">
    <property type="term" value="F:methyltransferase activity"/>
    <property type="evidence" value="ECO:0007669"/>
    <property type="project" value="UniProtKB-KW"/>
</dbReference>
<name>A0ABV2X955_9NOCA</name>
<keyword evidence="5" id="KW-1185">Reference proteome</keyword>
<dbReference type="PANTHER" id="PTHR43861:SF1">
    <property type="entry name" value="TRANS-ACONITATE 2-METHYLTRANSFERASE"/>
    <property type="match status" value="1"/>
</dbReference>
<dbReference type="RefSeq" id="WP_218019290.1">
    <property type="nucleotide sequence ID" value="NZ_JBEYBM010000020.1"/>
</dbReference>
<evidence type="ECO:0000313" key="4">
    <source>
        <dbReference type="EMBL" id="MEU2122437.1"/>
    </source>
</evidence>
<gene>
    <name evidence="4" type="ORF">ABZ507_11495</name>
</gene>
<dbReference type="Pfam" id="PF13649">
    <property type="entry name" value="Methyltransf_25"/>
    <property type="match status" value="1"/>
</dbReference>
<dbReference type="EMBL" id="JBEYBR010000023">
    <property type="protein sequence ID" value="MEU2122437.1"/>
    <property type="molecule type" value="Genomic_DNA"/>
</dbReference>
<accession>A0ABV2X955</accession>
<organism evidence="4 5">
    <name type="scientific">Nocardia niwae</name>
    <dbReference type="NCBI Taxonomy" id="626084"/>
    <lineage>
        <taxon>Bacteria</taxon>
        <taxon>Bacillati</taxon>
        <taxon>Actinomycetota</taxon>
        <taxon>Actinomycetes</taxon>
        <taxon>Mycobacteriales</taxon>
        <taxon>Nocardiaceae</taxon>
        <taxon>Nocardia</taxon>
    </lineage>
</organism>
<reference evidence="4 5" key="1">
    <citation type="submission" date="2024-06" db="EMBL/GenBank/DDBJ databases">
        <title>The Natural Products Discovery Center: Release of the First 8490 Sequenced Strains for Exploring Actinobacteria Biosynthetic Diversity.</title>
        <authorList>
            <person name="Kalkreuter E."/>
            <person name="Kautsar S.A."/>
            <person name="Yang D."/>
            <person name="Bader C.D."/>
            <person name="Teijaro C.N."/>
            <person name="Fluegel L."/>
            <person name="Davis C.M."/>
            <person name="Simpson J.R."/>
            <person name="Lauterbach L."/>
            <person name="Steele A.D."/>
            <person name="Gui C."/>
            <person name="Meng S."/>
            <person name="Li G."/>
            <person name="Viehrig K."/>
            <person name="Ye F."/>
            <person name="Su P."/>
            <person name="Kiefer A.F."/>
            <person name="Nichols A."/>
            <person name="Cepeda A.J."/>
            <person name="Yan W."/>
            <person name="Fan B."/>
            <person name="Jiang Y."/>
            <person name="Adhikari A."/>
            <person name="Zheng C.-J."/>
            <person name="Schuster L."/>
            <person name="Cowan T.M."/>
            <person name="Smanski M.J."/>
            <person name="Chevrette M.G."/>
            <person name="De Carvalho L.P.S."/>
            <person name="Shen B."/>
        </authorList>
    </citation>
    <scope>NUCLEOTIDE SEQUENCE [LARGE SCALE GENOMIC DNA]</scope>
    <source>
        <strain evidence="4 5">NPDC019434</strain>
    </source>
</reference>
<proteinExistence type="predicted"/>
<evidence type="ECO:0000313" key="5">
    <source>
        <dbReference type="Proteomes" id="UP001550535"/>
    </source>
</evidence>
<sequence>MDWEMWQRSWDQQQQFYLPEREERFRVMLNVVAAAVGTAPRVLDLACGTGTISRRLFARMPEARSVGVDVDPTMLAIAQGSFEGDSRITFLTGDIAEPSWMESLLDEPFDAVLTATSTHWMKADPVIRLYADLVKLIRPGGVFLNADHMPDPDTPMLNAIDKVIQNAHQENARAHGALDWEQWWATVALDPGLAGPHAGSRAIFDQHSGGEEHPVTWHCRQLREAGFLEAGVAWQSINDAMVVAIR</sequence>
<dbReference type="Proteomes" id="UP001550535">
    <property type="component" value="Unassembled WGS sequence"/>
</dbReference>
<evidence type="ECO:0000256" key="1">
    <source>
        <dbReference type="ARBA" id="ARBA00022603"/>
    </source>
</evidence>
<dbReference type="InterPro" id="IPR029063">
    <property type="entry name" value="SAM-dependent_MTases_sf"/>
</dbReference>
<dbReference type="CDD" id="cd02440">
    <property type="entry name" value="AdoMet_MTases"/>
    <property type="match status" value="1"/>
</dbReference>
<protein>
    <submittedName>
        <fullName evidence="4">Class I SAM-dependent methyltransferase</fullName>
        <ecNumber evidence="4">2.1.-.-</ecNumber>
    </submittedName>
</protein>
<dbReference type="Gene3D" id="3.40.50.150">
    <property type="entry name" value="Vaccinia Virus protein VP39"/>
    <property type="match status" value="1"/>
</dbReference>
<dbReference type="GO" id="GO:0032259">
    <property type="term" value="P:methylation"/>
    <property type="evidence" value="ECO:0007669"/>
    <property type="project" value="UniProtKB-KW"/>
</dbReference>
<dbReference type="InterPro" id="IPR041698">
    <property type="entry name" value="Methyltransf_25"/>
</dbReference>
<comment type="caution">
    <text evidence="4">The sequence shown here is derived from an EMBL/GenBank/DDBJ whole genome shotgun (WGS) entry which is preliminary data.</text>
</comment>
<feature type="domain" description="Methyltransferase" evidence="3">
    <location>
        <begin position="42"/>
        <end position="141"/>
    </location>
</feature>
<keyword evidence="1 4" id="KW-0489">Methyltransferase</keyword>
<dbReference type="SUPFAM" id="SSF53335">
    <property type="entry name" value="S-adenosyl-L-methionine-dependent methyltransferases"/>
    <property type="match status" value="1"/>
</dbReference>
<keyword evidence="2 4" id="KW-0808">Transferase</keyword>
<evidence type="ECO:0000256" key="2">
    <source>
        <dbReference type="ARBA" id="ARBA00022679"/>
    </source>
</evidence>
<dbReference type="PANTHER" id="PTHR43861">
    <property type="entry name" value="TRANS-ACONITATE 2-METHYLTRANSFERASE-RELATED"/>
    <property type="match status" value="1"/>
</dbReference>
<dbReference type="EC" id="2.1.-.-" evidence="4"/>
<evidence type="ECO:0000259" key="3">
    <source>
        <dbReference type="Pfam" id="PF13649"/>
    </source>
</evidence>